<feature type="compositionally biased region" description="Basic and acidic residues" evidence="1">
    <location>
        <begin position="36"/>
        <end position="49"/>
    </location>
</feature>
<feature type="signal peptide" evidence="2">
    <location>
        <begin position="1"/>
        <end position="22"/>
    </location>
</feature>
<sequence length="1107" mass="125784">MKKSLKAALIIAATLTTTTAIGTTVAILLAKSKNQAKNEKEKTDNKAVDDSIINPVDKKGEQNLNSNKNPKEKTPTDKNVQINFVFENEVISSVNLTIPSSDEFFSLDQEAIPTGYFTNDNLSQITYHEVVNISISKIPNKKFKTVNLEFRYSNQVIKTETFDVENSIERILLDNHIPSGYQLLDENNNSVNYTAEKIIVEIVPLTKKSLISFVYDANVVGNFEIEIPFKKDSIDLSLITLPNGYRLKNEITSFTYQPQLNLEVAPINKQIVVNFKNGDLKVGEIVISIPFENTTFTIDQNQIPEGYQTNDSLIDILYAQTIEIRVNSISRETQDEIMQIHFVYQNELINKFEIIKKPNQSDVDLNNFVLKEGYQINRNQARNIPFTNGTVQINVVPLTKNAIIVFEHQGQKISQISLNIDYYDNKLTIPQDQIPQNYKAVSTITDIPYASTLTVQVNPLTKKLIIKFMDENNLIKEINEDINYEMSTINLTNLIPENYKLKDESQTSIPYQNGEIIIEVVSKDARPDKNPEAPKEKETNDPSNSGDSSVSPATNDDNQPTSDSGDPNPGANNSQAKIQEIRNWESTILSVKNNLASHFDNNEALKNSLENIDFNNLESKSEDDLNLIKAKIDETIAKANSIIDQKINDVNTKYETFKDDDYYFKDFEGSINSLLSIKNQTDFKVKINDFNTNYNTLLQLPNKINEFKTNSDSITLDVRDKYKLYLKFSYPKEGSGSYLIGNQNSFEVKVTLKEASNPQNSYELKYLYKLLKTNQTAFEYKLTRIPRSFSSLVASNINYETSALTIPFDSVSGNDDAPLKLRLKTQVTDFKDETYPDSSNIFIRRGEMPDLTPSANSIVTNSLDDYWLFPRRYKIQFRKEIIDFNKTAVQTRINNEQQQGAWNNKISDNTPFSYKDAVFVTLMKVILESNFSSEYFTIDPNQTIFTKPFDSKGNFEFQIKATVQKEYDTRTKFNNLGGSFFDFSLIDKNIGVKHQILQPGQQVVMTFSLENSLNESITIANNKGEILRATLTETFKGENLSGRNPIVGEFSGLFRMKLSVDGQLVWNTTTAGNDITGQRSNQSRTLPIFALQKIKINEIPELKVLVY</sequence>
<feature type="region of interest" description="Disordered" evidence="1">
    <location>
        <begin position="34"/>
        <end position="76"/>
    </location>
</feature>
<organism evidence="3 4">
    <name type="scientific">Mycoplasmopsis glycophila</name>
    <dbReference type="NCBI Taxonomy" id="171285"/>
    <lineage>
        <taxon>Bacteria</taxon>
        <taxon>Bacillati</taxon>
        <taxon>Mycoplasmatota</taxon>
        <taxon>Mycoplasmoidales</taxon>
        <taxon>Metamycoplasmataceae</taxon>
        <taxon>Mycoplasmopsis</taxon>
    </lineage>
</organism>
<keyword evidence="4" id="KW-1185">Reference proteome</keyword>
<feature type="region of interest" description="Disordered" evidence="1">
    <location>
        <begin position="521"/>
        <end position="574"/>
    </location>
</feature>
<dbReference type="AlphaFoldDB" id="A0A449AV04"/>
<evidence type="ECO:0000256" key="1">
    <source>
        <dbReference type="SAM" id="MobiDB-lite"/>
    </source>
</evidence>
<dbReference type="EMBL" id="LR215024">
    <property type="protein sequence ID" value="VEU70300.1"/>
    <property type="molecule type" value="Genomic_DNA"/>
</dbReference>
<evidence type="ECO:0000313" key="4">
    <source>
        <dbReference type="Proteomes" id="UP000290815"/>
    </source>
</evidence>
<keyword evidence="2" id="KW-0732">Signal</keyword>
<name>A0A449AV04_9BACT</name>
<dbReference type="KEGG" id="mgly:NCTC10194_00305"/>
<protein>
    <submittedName>
        <fullName evidence="3">Uncharacterized protein</fullName>
    </submittedName>
</protein>
<evidence type="ECO:0000256" key="2">
    <source>
        <dbReference type="SAM" id="SignalP"/>
    </source>
</evidence>
<evidence type="ECO:0000313" key="3">
    <source>
        <dbReference type="EMBL" id="VEU70300.1"/>
    </source>
</evidence>
<reference evidence="3 4" key="1">
    <citation type="submission" date="2019-01" db="EMBL/GenBank/DDBJ databases">
        <authorList>
            <consortium name="Pathogen Informatics"/>
        </authorList>
    </citation>
    <scope>NUCLEOTIDE SEQUENCE [LARGE SCALE GENOMIC DNA]</scope>
    <source>
        <strain evidence="3 4">NCTC10194</strain>
    </source>
</reference>
<feature type="compositionally biased region" description="Polar residues" evidence="1">
    <location>
        <begin position="541"/>
        <end position="574"/>
    </location>
</feature>
<gene>
    <name evidence="3" type="ORF">NCTC10194_00305</name>
</gene>
<proteinExistence type="predicted"/>
<feature type="compositionally biased region" description="Basic and acidic residues" evidence="1">
    <location>
        <begin position="521"/>
        <end position="540"/>
    </location>
</feature>
<dbReference type="RefSeq" id="WP_027333776.1">
    <property type="nucleotide sequence ID" value="NZ_LR215024.1"/>
</dbReference>
<feature type="chain" id="PRO_5019379269" evidence="2">
    <location>
        <begin position="23"/>
        <end position="1107"/>
    </location>
</feature>
<dbReference type="Proteomes" id="UP000290815">
    <property type="component" value="Chromosome"/>
</dbReference>
<accession>A0A449AV04</accession>